<keyword evidence="3" id="KW-0819">tRNA processing</keyword>
<gene>
    <name evidence="5" type="ORF">PV328_005466</name>
</gene>
<evidence type="ECO:0000313" key="6">
    <source>
        <dbReference type="Proteomes" id="UP001168990"/>
    </source>
</evidence>
<dbReference type="GO" id="GO:0003723">
    <property type="term" value="F:RNA binding"/>
    <property type="evidence" value="ECO:0007669"/>
    <property type="project" value="TreeGrafter"/>
</dbReference>
<dbReference type="AlphaFoldDB" id="A0AA39FMH6"/>
<dbReference type="PANTHER" id="PTHR13031:SF0">
    <property type="entry name" value="RIBONUCLEASE P PROTEIN SUBUNIT P30"/>
    <property type="match status" value="1"/>
</dbReference>
<evidence type="ECO:0000256" key="1">
    <source>
        <dbReference type="ARBA" id="ARBA00004123"/>
    </source>
</evidence>
<feature type="compositionally biased region" description="Acidic residues" evidence="4">
    <location>
        <begin position="260"/>
        <end position="279"/>
    </location>
</feature>
<dbReference type="Gene3D" id="3.20.20.140">
    <property type="entry name" value="Metal-dependent hydrolases"/>
    <property type="match status" value="1"/>
</dbReference>
<comment type="caution">
    <text evidence="5">The sequence shown here is derived from an EMBL/GenBank/DDBJ whole genome shotgun (WGS) entry which is preliminary data.</text>
</comment>
<protein>
    <submittedName>
        <fullName evidence="5">Uncharacterized protein</fullName>
    </submittedName>
</protein>
<keyword evidence="6" id="KW-1185">Reference proteome</keyword>
<accession>A0AA39FMH6</accession>
<evidence type="ECO:0000313" key="5">
    <source>
        <dbReference type="EMBL" id="KAK0172100.1"/>
    </source>
</evidence>
<dbReference type="GO" id="GO:0008033">
    <property type="term" value="P:tRNA processing"/>
    <property type="evidence" value="ECO:0007669"/>
    <property type="project" value="UniProtKB-KW"/>
</dbReference>
<feature type="region of interest" description="Disordered" evidence="4">
    <location>
        <begin position="253"/>
        <end position="288"/>
    </location>
</feature>
<proteinExistence type="inferred from homology"/>
<dbReference type="SUPFAM" id="SSF89550">
    <property type="entry name" value="PHP domain-like"/>
    <property type="match status" value="1"/>
</dbReference>
<comment type="subcellular location">
    <subcellularLocation>
        <location evidence="1">Nucleus</location>
    </subcellularLocation>
</comment>
<dbReference type="GO" id="GO:0005655">
    <property type="term" value="C:nucleolar ribonuclease P complex"/>
    <property type="evidence" value="ECO:0007669"/>
    <property type="project" value="TreeGrafter"/>
</dbReference>
<sequence length="288" mass="32808">MEYCDLCINVKDTDNESLHRLLTRLYDMGYKTVAINQVLDESVFETEQKKKKKSQNEPPKIIIEPYPVDDLKKKFATKLNILSRLTFIYTDPAKTYSMAQSNTLNKFDIYSVMPRGQVAFQFACAQLNADIITVNGSSTGLKFSRKLYSQAVERGLHFEIQYADLISPATRKTAIHYSHLFHIFGKSKNVIISSGASDYITIRSPYDIINLSTILGLSEDKAKRSIHGQCHHLILKSEGRRYGKAVFSIHKDEEFISESISDEDDEEDEDDDDDDEDGEPPSCKKLKL</sequence>
<organism evidence="5 6">
    <name type="scientific">Microctonus aethiopoides</name>
    <dbReference type="NCBI Taxonomy" id="144406"/>
    <lineage>
        <taxon>Eukaryota</taxon>
        <taxon>Metazoa</taxon>
        <taxon>Ecdysozoa</taxon>
        <taxon>Arthropoda</taxon>
        <taxon>Hexapoda</taxon>
        <taxon>Insecta</taxon>
        <taxon>Pterygota</taxon>
        <taxon>Neoptera</taxon>
        <taxon>Endopterygota</taxon>
        <taxon>Hymenoptera</taxon>
        <taxon>Apocrita</taxon>
        <taxon>Ichneumonoidea</taxon>
        <taxon>Braconidae</taxon>
        <taxon>Euphorinae</taxon>
        <taxon>Microctonus</taxon>
    </lineage>
</organism>
<dbReference type="Proteomes" id="UP001168990">
    <property type="component" value="Unassembled WGS sequence"/>
</dbReference>
<dbReference type="EMBL" id="JAQQBS010000002">
    <property type="protein sequence ID" value="KAK0172100.1"/>
    <property type="molecule type" value="Genomic_DNA"/>
</dbReference>
<dbReference type="InterPro" id="IPR002738">
    <property type="entry name" value="RNase_P_p30"/>
</dbReference>
<name>A0AA39FMH6_9HYME</name>
<comment type="similarity">
    <text evidence="2">Belongs to the eukaryotic/archaeal RNase P protein component 3 family.</text>
</comment>
<reference evidence="5" key="2">
    <citation type="submission" date="2023-03" db="EMBL/GenBank/DDBJ databases">
        <authorList>
            <person name="Inwood S.N."/>
            <person name="Skelly J.G."/>
            <person name="Guhlin J."/>
            <person name="Harrop T.W.R."/>
            <person name="Goldson S.G."/>
            <person name="Dearden P.K."/>
        </authorList>
    </citation>
    <scope>NUCLEOTIDE SEQUENCE</scope>
    <source>
        <strain evidence="5">Irish</strain>
        <tissue evidence="5">Whole body</tissue>
    </source>
</reference>
<reference evidence="5" key="1">
    <citation type="journal article" date="2023" name="bioRxiv">
        <title>Scaffold-level genome assemblies of two parasitoid biocontrol wasps reveal the parthenogenesis mechanism and an associated novel virus.</title>
        <authorList>
            <person name="Inwood S."/>
            <person name="Skelly J."/>
            <person name="Guhlin J."/>
            <person name="Harrop T."/>
            <person name="Goldson S."/>
            <person name="Dearden P."/>
        </authorList>
    </citation>
    <scope>NUCLEOTIDE SEQUENCE</scope>
    <source>
        <strain evidence="5">Irish</strain>
        <tissue evidence="5">Whole body</tissue>
    </source>
</reference>
<evidence type="ECO:0000256" key="3">
    <source>
        <dbReference type="ARBA" id="ARBA00022694"/>
    </source>
</evidence>
<dbReference type="Pfam" id="PF01876">
    <property type="entry name" value="RNase_P_p30"/>
    <property type="match status" value="1"/>
</dbReference>
<dbReference type="InterPro" id="IPR016195">
    <property type="entry name" value="Pol/histidinol_Pase-like"/>
</dbReference>
<evidence type="ECO:0000256" key="4">
    <source>
        <dbReference type="SAM" id="MobiDB-lite"/>
    </source>
</evidence>
<evidence type="ECO:0000256" key="2">
    <source>
        <dbReference type="ARBA" id="ARBA00007331"/>
    </source>
</evidence>
<dbReference type="PANTHER" id="PTHR13031">
    <property type="entry name" value="RIBONUCLEASE P SUBUNIT P30"/>
    <property type="match status" value="1"/>
</dbReference>